<keyword evidence="1" id="KW-0812">Transmembrane</keyword>
<protein>
    <submittedName>
        <fullName evidence="2">Uncharacterized protein</fullName>
    </submittedName>
</protein>
<evidence type="ECO:0000313" key="3">
    <source>
        <dbReference type="Proteomes" id="UP000664534"/>
    </source>
</evidence>
<evidence type="ECO:0000256" key="1">
    <source>
        <dbReference type="SAM" id="Phobius"/>
    </source>
</evidence>
<keyword evidence="3" id="KW-1185">Reference proteome</keyword>
<proteinExistence type="predicted"/>
<comment type="caution">
    <text evidence="2">The sequence shown here is derived from an EMBL/GenBank/DDBJ whole genome shotgun (WGS) entry which is preliminary data.</text>
</comment>
<dbReference type="OrthoDB" id="426718at2759"/>
<dbReference type="PANTHER" id="PTHR37490:SF3">
    <property type="entry name" value="DUF3431 DOMAIN CONTAINING PROTEIN"/>
    <property type="match status" value="1"/>
</dbReference>
<dbReference type="PANTHER" id="PTHR37490">
    <property type="entry name" value="EXPRESSED PROTEIN"/>
    <property type="match status" value="1"/>
</dbReference>
<dbReference type="Pfam" id="PF11913">
    <property type="entry name" value="DUF3431"/>
    <property type="match status" value="1"/>
</dbReference>
<accession>A0A8H3J2R0</accession>
<dbReference type="InterPro" id="IPR021838">
    <property type="entry name" value="DUF3431"/>
</dbReference>
<dbReference type="Proteomes" id="UP000664534">
    <property type="component" value="Unassembled WGS sequence"/>
</dbReference>
<gene>
    <name evidence="2" type="ORF">IMSHALPRED_001579</name>
</gene>
<dbReference type="EMBL" id="CAJPDT010000121">
    <property type="protein sequence ID" value="CAF9939637.1"/>
    <property type="molecule type" value="Genomic_DNA"/>
</dbReference>
<keyword evidence="1" id="KW-1133">Transmembrane helix</keyword>
<evidence type="ECO:0000313" key="2">
    <source>
        <dbReference type="EMBL" id="CAF9939637.1"/>
    </source>
</evidence>
<dbReference type="AlphaFoldDB" id="A0A8H3J2R0"/>
<organism evidence="2 3">
    <name type="scientific">Imshaugia aleurites</name>
    <dbReference type="NCBI Taxonomy" id="172621"/>
    <lineage>
        <taxon>Eukaryota</taxon>
        <taxon>Fungi</taxon>
        <taxon>Dikarya</taxon>
        <taxon>Ascomycota</taxon>
        <taxon>Pezizomycotina</taxon>
        <taxon>Lecanoromycetes</taxon>
        <taxon>OSLEUM clade</taxon>
        <taxon>Lecanoromycetidae</taxon>
        <taxon>Lecanorales</taxon>
        <taxon>Lecanorineae</taxon>
        <taxon>Parmeliaceae</taxon>
        <taxon>Imshaugia</taxon>
    </lineage>
</organism>
<reference evidence="2" key="1">
    <citation type="submission" date="2021-03" db="EMBL/GenBank/DDBJ databases">
        <authorList>
            <person name="Tagirdzhanova G."/>
        </authorList>
    </citation>
    <scope>NUCLEOTIDE SEQUENCE</scope>
</reference>
<name>A0A8H3J2R0_9LECA</name>
<sequence>MIGTRRPYAVPRILCIFVLVPILIFFVVHVFEYTPWQRPHNVKQPQNVAHNTTIEKALVVVAKALKDIRWMHEVDPTWTRYTYLVTEDSLNPSSDISLSVPVNKGNEAMRYLSFIIDRYDTLPSIIAFRHGHDKSWHQQLHSATEINHLNLTTIRERGYQNFRCTIFDGVHRHDCPDDQKDHLLHDGKTFWEGVEPETKDTYADNWDAWFGGPRPEYLMSACCAQFVVTRESVLRRPRDKYKEYRQFLIDTDLHDYVAGRIFEKTWHVVFGMPPVSCETEEECMCEVYTPPLGCG</sequence>
<feature type="transmembrane region" description="Helical" evidence="1">
    <location>
        <begin position="12"/>
        <end position="31"/>
    </location>
</feature>
<keyword evidence="1" id="KW-0472">Membrane</keyword>